<dbReference type="InterPro" id="IPR051487">
    <property type="entry name" value="Ser/Thr_Proteases_Immune/Dev"/>
</dbReference>
<name>A0AAV8WHD5_9CUCU</name>
<evidence type="ECO:0000313" key="6">
    <source>
        <dbReference type="Proteomes" id="UP001159042"/>
    </source>
</evidence>
<dbReference type="PANTHER" id="PTHR24256">
    <property type="entry name" value="TRYPTASE-RELATED"/>
    <property type="match status" value="1"/>
</dbReference>
<keyword evidence="1" id="KW-1015">Disulfide bond</keyword>
<dbReference type="AlphaFoldDB" id="A0AAV8WHD5"/>
<dbReference type="InterPro" id="IPR043504">
    <property type="entry name" value="Peptidase_S1_PA_chymotrypsin"/>
</dbReference>
<evidence type="ECO:0000256" key="2">
    <source>
        <dbReference type="ARBA" id="ARBA00024195"/>
    </source>
</evidence>
<accession>A0AAV8WHD5</accession>
<evidence type="ECO:0000259" key="4">
    <source>
        <dbReference type="Pfam" id="PF00089"/>
    </source>
</evidence>
<feature type="domain" description="Peptidase S1" evidence="4">
    <location>
        <begin position="74"/>
        <end position="171"/>
    </location>
</feature>
<keyword evidence="6" id="KW-1185">Reference proteome</keyword>
<reference evidence="5 6" key="1">
    <citation type="journal article" date="2023" name="Insect Mol. Biol.">
        <title>Genome sequencing provides insights into the evolution of gene families encoding plant cell wall-degrading enzymes in longhorned beetles.</title>
        <authorList>
            <person name="Shin N.R."/>
            <person name="Okamura Y."/>
            <person name="Kirsch R."/>
            <person name="Pauchet Y."/>
        </authorList>
    </citation>
    <scope>NUCLEOTIDE SEQUENCE [LARGE SCALE GENOMIC DNA]</scope>
    <source>
        <strain evidence="5">EAD_L_NR</strain>
    </source>
</reference>
<evidence type="ECO:0000256" key="3">
    <source>
        <dbReference type="SAM" id="SignalP"/>
    </source>
</evidence>
<proteinExistence type="inferred from homology"/>
<keyword evidence="3" id="KW-0732">Signal</keyword>
<evidence type="ECO:0000256" key="1">
    <source>
        <dbReference type="ARBA" id="ARBA00023157"/>
    </source>
</evidence>
<feature type="chain" id="PRO_5043541232" description="Peptidase S1 domain-containing protein" evidence="3">
    <location>
        <begin position="21"/>
        <end position="212"/>
    </location>
</feature>
<sequence length="212" mass="24703">MCLKTPLLLAFFCIMHPVRSTQNYHSAVEETGFITPGKEFLLAKPQSLANSRILFVRVGENDITTDIDCDRFEKCAPSHQDIQVNKFISDDYDKIKITQDYALIELKVPVEFNDYVQPVCLRPAAMDHATYIGKRVFVAGFGLVSSDPPKDPTQLQYIKIPILDDSICNLIYNKHNFKHYRKSVVYRTSQQKRDFLSRRFWWSCNHVYERGW</sequence>
<dbReference type="Pfam" id="PF00089">
    <property type="entry name" value="Trypsin"/>
    <property type="match status" value="1"/>
</dbReference>
<dbReference type="GO" id="GO:0006508">
    <property type="term" value="P:proteolysis"/>
    <property type="evidence" value="ECO:0007669"/>
    <property type="project" value="InterPro"/>
</dbReference>
<evidence type="ECO:0000313" key="5">
    <source>
        <dbReference type="EMBL" id="KAJ8925843.1"/>
    </source>
</evidence>
<protein>
    <recommendedName>
        <fullName evidence="4">Peptidase S1 domain-containing protein</fullName>
    </recommendedName>
</protein>
<organism evidence="5 6">
    <name type="scientific">Exocentrus adspersus</name>
    <dbReference type="NCBI Taxonomy" id="1586481"/>
    <lineage>
        <taxon>Eukaryota</taxon>
        <taxon>Metazoa</taxon>
        <taxon>Ecdysozoa</taxon>
        <taxon>Arthropoda</taxon>
        <taxon>Hexapoda</taxon>
        <taxon>Insecta</taxon>
        <taxon>Pterygota</taxon>
        <taxon>Neoptera</taxon>
        <taxon>Endopterygota</taxon>
        <taxon>Coleoptera</taxon>
        <taxon>Polyphaga</taxon>
        <taxon>Cucujiformia</taxon>
        <taxon>Chrysomeloidea</taxon>
        <taxon>Cerambycidae</taxon>
        <taxon>Lamiinae</taxon>
        <taxon>Acanthocinini</taxon>
        <taxon>Exocentrus</taxon>
    </lineage>
</organism>
<dbReference type="InterPro" id="IPR009003">
    <property type="entry name" value="Peptidase_S1_PA"/>
</dbReference>
<comment type="caution">
    <text evidence="5">The sequence shown here is derived from an EMBL/GenBank/DDBJ whole genome shotgun (WGS) entry which is preliminary data.</text>
</comment>
<dbReference type="GO" id="GO:0004252">
    <property type="term" value="F:serine-type endopeptidase activity"/>
    <property type="evidence" value="ECO:0007669"/>
    <property type="project" value="InterPro"/>
</dbReference>
<dbReference type="Gene3D" id="2.40.10.10">
    <property type="entry name" value="Trypsin-like serine proteases"/>
    <property type="match status" value="2"/>
</dbReference>
<dbReference type="Proteomes" id="UP001159042">
    <property type="component" value="Unassembled WGS sequence"/>
</dbReference>
<dbReference type="EMBL" id="JANEYG010000001">
    <property type="protein sequence ID" value="KAJ8925843.1"/>
    <property type="molecule type" value="Genomic_DNA"/>
</dbReference>
<dbReference type="SUPFAM" id="SSF50494">
    <property type="entry name" value="Trypsin-like serine proteases"/>
    <property type="match status" value="1"/>
</dbReference>
<dbReference type="InterPro" id="IPR001254">
    <property type="entry name" value="Trypsin_dom"/>
</dbReference>
<gene>
    <name evidence="5" type="ORF">NQ315_009695</name>
</gene>
<feature type="signal peptide" evidence="3">
    <location>
        <begin position="1"/>
        <end position="20"/>
    </location>
</feature>
<comment type="similarity">
    <text evidence="2">Belongs to the peptidase S1 family. CLIP subfamily.</text>
</comment>